<evidence type="ECO:0000256" key="1">
    <source>
        <dbReference type="ARBA" id="ARBA00008142"/>
    </source>
</evidence>
<dbReference type="STRING" id="329046.A0A1Y2C9U8"/>
<evidence type="ECO:0000256" key="6">
    <source>
        <dbReference type="ARBA" id="ARBA00022840"/>
    </source>
</evidence>
<dbReference type="Gene3D" id="1.20.890.10">
    <property type="entry name" value="cAMP-dependent protein kinase regulatory subunit, dimerization-anchoring domain"/>
    <property type="match status" value="1"/>
</dbReference>
<sequence length="210" mass="23007">MDCSSFNDAVTEQTVFLIRPEALHCENHIVHALKQDGFKILDRKHLAISPEQAQAQFAATAVDPNDLDALDGYVGNLTGAAGSAVVLLLSRFNALDSIKSLMGPLDLLEAKDFAPTSLRAKFAVSSQKCAVEATETFEATEASLRIFFPDRLRTTLPSVEESKMLLEEALYPVLTQGLTMLCKEKPANPTVWLGKWLVEHNPNRPNVADV</sequence>
<comment type="caution">
    <text evidence="7">Lacks conserved residue(s) required for the propagation of feature annotation.</text>
</comment>
<accession>A0A1Y2C9U8</accession>
<reference evidence="9 10" key="1">
    <citation type="submission" date="2016-07" db="EMBL/GenBank/DDBJ databases">
        <title>Pervasive Adenine N6-methylation of Active Genes in Fungi.</title>
        <authorList>
            <consortium name="DOE Joint Genome Institute"/>
            <person name="Mondo S.J."/>
            <person name="Dannebaum R.O."/>
            <person name="Kuo R.C."/>
            <person name="Labutti K."/>
            <person name="Haridas S."/>
            <person name="Kuo A."/>
            <person name="Salamov A."/>
            <person name="Ahrendt S.R."/>
            <person name="Lipzen A."/>
            <person name="Sullivan W."/>
            <person name="Andreopoulos W.B."/>
            <person name="Clum A."/>
            <person name="Lindquist E."/>
            <person name="Daum C."/>
            <person name="Ramamoorthy G.K."/>
            <person name="Gryganskyi A."/>
            <person name="Culley D."/>
            <person name="Magnuson J.K."/>
            <person name="James T.Y."/>
            <person name="O'Malley M.A."/>
            <person name="Stajich J.E."/>
            <person name="Spatafora J.W."/>
            <person name="Visel A."/>
            <person name="Grigoriev I.V."/>
        </authorList>
    </citation>
    <scope>NUCLEOTIDE SEQUENCE [LARGE SCALE GENOMIC DNA]</scope>
    <source>
        <strain evidence="9 10">JEL800</strain>
    </source>
</reference>
<dbReference type="Pfam" id="PF00334">
    <property type="entry name" value="NDK"/>
    <property type="match status" value="1"/>
</dbReference>
<comment type="similarity">
    <text evidence="1 7">Belongs to the NDK family.</text>
</comment>
<dbReference type="EMBL" id="MCGO01000024">
    <property type="protein sequence ID" value="ORY43818.1"/>
    <property type="molecule type" value="Genomic_DNA"/>
</dbReference>
<dbReference type="OrthoDB" id="2162449at2759"/>
<keyword evidence="3" id="KW-0808">Transferase</keyword>
<dbReference type="PROSITE" id="PS51374">
    <property type="entry name" value="NDPK_LIKE"/>
    <property type="match status" value="1"/>
</dbReference>
<dbReference type="GO" id="GO:0005524">
    <property type="term" value="F:ATP binding"/>
    <property type="evidence" value="ECO:0007669"/>
    <property type="project" value="UniProtKB-KW"/>
</dbReference>
<dbReference type="Gene3D" id="3.30.70.141">
    <property type="entry name" value="Nucleoside diphosphate kinase-like domain"/>
    <property type="match status" value="1"/>
</dbReference>
<evidence type="ECO:0000313" key="9">
    <source>
        <dbReference type="EMBL" id="ORY43818.1"/>
    </source>
</evidence>
<evidence type="ECO:0000259" key="8">
    <source>
        <dbReference type="SMART" id="SM00562"/>
    </source>
</evidence>
<dbReference type="SUPFAM" id="SSF54919">
    <property type="entry name" value="Nucleoside diphosphate kinase, NDK"/>
    <property type="match status" value="1"/>
</dbReference>
<dbReference type="Pfam" id="PF05186">
    <property type="entry name" value="Dpy-30"/>
    <property type="match status" value="1"/>
</dbReference>
<dbReference type="InterPro" id="IPR036850">
    <property type="entry name" value="NDK-like_dom_sf"/>
</dbReference>
<dbReference type="Proteomes" id="UP000193642">
    <property type="component" value="Unassembled WGS sequence"/>
</dbReference>
<dbReference type="PANTHER" id="PTHR46161">
    <property type="entry name" value="NUCLEOSIDE DIPHOSPHATE KINASE"/>
    <property type="match status" value="1"/>
</dbReference>
<evidence type="ECO:0000256" key="7">
    <source>
        <dbReference type="PROSITE-ProRule" id="PRU00706"/>
    </source>
</evidence>
<dbReference type="GO" id="GO:0016301">
    <property type="term" value="F:kinase activity"/>
    <property type="evidence" value="ECO:0007669"/>
    <property type="project" value="UniProtKB-KW"/>
</dbReference>
<feature type="domain" description="Nucleoside diphosphate kinase-like" evidence="8">
    <location>
        <begin position="11"/>
        <end position="153"/>
    </location>
</feature>
<keyword evidence="6" id="KW-0067">ATP-binding</keyword>
<keyword evidence="10" id="KW-1185">Reference proteome</keyword>
<proteinExistence type="inferred from homology"/>
<dbReference type="InterPro" id="IPR007858">
    <property type="entry name" value="Dpy-30_motif"/>
</dbReference>
<organism evidence="9 10">
    <name type="scientific">Rhizoclosmatium globosum</name>
    <dbReference type="NCBI Taxonomy" id="329046"/>
    <lineage>
        <taxon>Eukaryota</taxon>
        <taxon>Fungi</taxon>
        <taxon>Fungi incertae sedis</taxon>
        <taxon>Chytridiomycota</taxon>
        <taxon>Chytridiomycota incertae sedis</taxon>
        <taxon>Chytridiomycetes</taxon>
        <taxon>Chytridiales</taxon>
        <taxon>Chytriomycetaceae</taxon>
        <taxon>Rhizoclosmatium</taxon>
    </lineage>
</organism>
<evidence type="ECO:0000256" key="4">
    <source>
        <dbReference type="ARBA" id="ARBA00022741"/>
    </source>
</evidence>
<name>A0A1Y2C9U8_9FUNG</name>
<evidence type="ECO:0000256" key="3">
    <source>
        <dbReference type="ARBA" id="ARBA00022679"/>
    </source>
</evidence>
<evidence type="ECO:0000313" key="10">
    <source>
        <dbReference type="Proteomes" id="UP000193642"/>
    </source>
</evidence>
<evidence type="ECO:0000256" key="5">
    <source>
        <dbReference type="ARBA" id="ARBA00022777"/>
    </source>
</evidence>
<keyword evidence="4" id="KW-0547">Nucleotide-binding</keyword>
<dbReference type="SMART" id="SM00562">
    <property type="entry name" value="NDK"/>
    <property type="match status" value="1"/>
</dbReference>
<keyword evidence="5 9" id="KW-0418">Kinase</keyword>
<dbReference type="PANTHER" id="PTHR46161:SF3">
    <property type="entry name" value="NUCLEOSIDE DIPHOSPHATE KINASE DDB_G0292928-RELATED"/>
    <property type="match status" value="1"/>
</dbReference>
<comment type="caution">
    <text evidence="9">The sequence shown here is derived from an EMBL/GenBank/DDBJ whole genome shotgun (WGS) entry which is preliminary data.</text>
</comment>
<protein>
    <recommendedName>
        <fullName evidence="2">Nucleoside diphosphate kinase</fullName>
    </recommendedName>
</protein>
<gene>
    <name evidence="9" type="ORF">BCR33DRAFT_850994</name>
</gene>
<evidence type="ECO:0000256" key="2">
    <source>
        <dbReference type="ARBA" id="ARBA00017632"/>
    </source>
</evidence>
<dbReference type="InterPro" id="IPR034907">
    <property type="entry name" value="NDK-like_dom"/>
</dbReference>
<dbReference type="AlphaFoldDB" id="A0A1Y2C9U8"/>